<dbReference type="Pfam" id="PF00005">
    <property type="entry name" value="ABC_tran"/>
    <property type="match status" value="2"/>
</dbReference>
<keyword evidence="3" id="KW-1003">Cell membrane</keyword>
<evidence type="ECO:0000256" key="6">
    <source>
        <dbReference type="ARBA" id="ARBA00022840"/>
    </source>
</evidence>
<dbReference type="GO" id="GO:0016887">
    <property type="term" value="F:ATP hydrolysis activity"/>
    <property type="evidence" value="ECO:0007669"/>
    <property type="project" value="InterPro"/>
</dbReference>
<dbReference type="PROSITE" id="PS50893">
    <property type="entry name" value="ABC_TRANSPORTER_2"/>
    <property type="match status" value="2"/>
</dbReference>
<evidence type="ECO:0000313" key="11">
    <source>
        <dbReference type="Proteomes" id="UP000050430"/>
    </source>
</evidence>
<keyword evidence="5" id="KW-0547">Nucleotide-binding</keyword>
<dbReference type="InterPro" id="IPR050107">
    <property type="entry name" value="ABC_carbohydrate_import_ATPase"/>
</dbReference>
<keyword evidence="7" id="KW-1278">Translocase</keyword>
<reference evidence="10 11" key="1">
    <citation type="submission" date="2015-07" db="EMBL/GenBank/DDBJ databases">
        <title>Genome sequence of Leptolinea tardivitalis DSM 16556.</title>
        <authorList>
            <person name="Hemp J."/>
            <person name="Ward L.M."/>
            <person name="Pace L.A."/>
            <person name="Fischer W.W."/>
        </authorList>
    </citation>
    <scope>NUCLEOTIDE SEQUENCE [LARGE SCALE GENOMIC DNA]</scope>
    <source>
        <strain evidence="10 11">YMTK-2</strain>
    </source>
</reference>
<proteinExistence type="predicted"/>
<dbReference type="CDD" id="cd03216">
    <property type="entry name" value="ABC_Carb_Monos_I"/>
    <property type="match status" value="1"/>
</dbReference>
<dbReference type="InterPro" id="IPR003593">
    <property type="entry name" value="AAA+_ATPase"/>
</dbReference>
<dbReference type="STRING" id="229920.ADM99_15215"/>
<gene>
    <name evidence="10" type="ORF">ADM99_15215</name>
</gene>
<evidence type="ECO:0000256" key="3">
    <source>
        <dbReference type="ARBA" id="ARBA00022475"/>
    </source>
</evidence>
<dbReference type="InterPro" id="IPR003439">
    <property type="entry name" value="ABC_transporter-like_ATP-bd"/>
</dbReference>
<dbReference type="EMBL" id="LGCK01000014">
    <property type="protein sequence ID" value="KPL70480.1"/>
    <property type="molecule type" value="Genomic_DNA"/>
</dbReference>
<dbReference type="PROSITE" id="PS00211">
    <property type="entry name" value="ABC_TRANSPORTER_1"/>
    <property type="match status" value="1"/>
</dbReference>
<evidence type="ECO:0000256" key="7">
    <source>
        <dbReference type="ARBA" id="ARBA00022967"/>
    </source>
</evidence>
<keyword evidence="8" id="KW-0472">Membrane</keyword>
<keyword evidence="11" id="KW-1185">Reference proteome</keyword>
<evidence type="ECO:0000313" key="10">
    <source>
        <dbReference type="EMBL" id="KPL70480.1"/>
    </source>
</evidence>
<evidence type="ECO:0000256" key="5">
    <source>
        <dbReference type="ARBA" id="ARBA00022741"/>
    </source>
</evidence>
<evidence type="ECO:0000256" key="2">
    <source>
        <dbReference type="ARBA" id="ARBA00022448"/>
    </source>
</evidence>
<accession>A0A0P6WWK6</accession>
<organism evidence="10 11">
    <name type="scientific">Leptolinea tardivitalis</name>
    <dbReference type="NCBI Taxonomy" id="229920"/>
    <lineage>
        <taxon>Bacteria</taxon>
        <taxon>Bacillati</taxon>
        <taxon>Chloroflexota</taxon>
        <taxon>Anaerolineae</taxon>
        <taxon>Anaerolineales</taxon>
        <taxon>Anaerolineaceae</taxon>
        <taxon>Leptolinea</taxon>
    </lineage>
</organism>
<dbReference type="GO" id="GO:0005886">
    <property type="term" value="C:plasma membrane"/>
    <property type="evidence" value="ECO:0007669"/>
    <property type="project" value="UniProtKB-SubCell"/>
</dbReference>
<dbReference type="AlphaFoldDB" id="A0A0P6WWK6"/>
<dbReference type="FunFam" id="3.40.50.300:FF:000127">
    <property type="entry name" value="Ribose import ATP-binding protein RbsA"/>
    <property type="match status" value="1"/>
</dbReference>
<dbReference type="InterPro" id="IPR017871">
    <property type="entry name" value="ABC_transporter-like_CS"/>
</dbReference>
<keyword evidence="2" id="KW-0813">Transport</keyword>
<evidence type="ECO:0000259" key="9">
    <source>
        <dbReference type="PROSITE" id="PS50893"/>
    </source>
</evidence>
<dbReference type="SUPFAM" id="SSF52540">
    <property type="entry name" value="P-loop containing nucleoside triphosphate hydrolases"/>
    <property type="match status" value="2"/>
</dbReference>
<name>A0A0P6WWK6_9CHLR</name>
<dbReference type="OrthoDB" id="9771863at2"/>
<dbReference type="GO" id="GO:0005524">
    <property type="term" value="F:ATP binding"/>
    <property type="evidence" value="ECO:0007669"/>
    <property type="project" value="UniProtKB-KW"/>
</dbReference>
<comment type="subcellular location">
    <subcellularLocation>
        <location evidence="1">Cell membrane</location>
        <topology evidence="1">Peripheral membrane protein</topology>
    </subcellularLocation>
</comment>
<evidence type="ECO:0000256" key="4">
    <source>
        <dbReference type="ARBA" id="ARBA00022737"/>
    </source>
</evidence>
<dbReference type="PANTHER" id="PTHR43790:SF9">
    <property type="entry name" value="GALACTOFURANOSE TRANSPORTER ATP-BINDING PROTEIN YTFR"/>
    <property type="match status" value="1"/>
</dbReference>
<dbReference type="PANTHER" id="PTHR43790">
    <property type="entry name" value="CARBOHYDRATE TRANSPORT ATP-BINDING PROTEIN MG119-RELATED"/>
    <property type="match status" value="1"/>
</dbReference>
<dbReference type="PATRIC" id="fig|229920.5.peg.406"/>
<comment type="caution">
    <text evidence="10">The sequence shown here is derived from an EMBL/GenBank/DDBJ whole genome shotgun (WGS) entry which is preliminary data.</text>
</comment>
<dbReference type="Proteomes" id="UP000050430">
    <property type="component" value="Unassembled WGS sequence"/>
</dbReference>
<sequence length="500" mass="55778">MEVDKVSDFNIRAEHLTKDYPGTRALDDISISFQSGKVNALVGKNGSGKSTLVKIFAGAISSSSGDIFLNEEKLTFNSTSEANAKGIVTVYQEMSLVPGLSVAENIFLGRLPKKNSIIDWKKAYKMAGDLLQKMKVDIDPHETVKRLSMWQMQVVEISKALSFNPKVIMLDEPTSALAQNEVQSLFDAVRALRDQGVVVIYVTHKLQELPQIADTVSVLRDGKLMGTVQMKEVEHKDIIDMMFGEVKVQSRPRDIEVKDEIIMEVNGLSREGWYQDVHFQLKRGEVLGIAGMLGSGRTELLRGIFGADPVDAGEIIVEGKTYKNAGLREMKKAGIGLTPENRKLEGLILIHSVLDNLCYASMNLTSHFLFEDKPMRKLFANKQVSELKIKIPGINVTAQSLSGGNQQKVVVGNWLNTSPKIMLYDEPTRGIDVNAKQELFAIMWAQARKGISTVFVSTELEELLEVCHRILIMRHGRIVEEVNPDQININELYEICMRGE</sequence>
<protein>
    <submittedName>
        <fullName evidence="10">Ribose ABC transporter ATP-binding protein</fullName>
    </submittedName>
</protein>
<keyword evidence="6 10" id="KW-0067">ATP-binding</keyword>
<feature type="domain" description="ABC transporter" evidence="9">
    <location>
        <begin position="257"/>
        <end position="500"/>
    </location>
</feature>
<dbReference type="Gene3D" id="3.40.50.300">
    <property type="entry name" value="P-loop containing nucleotide triphosphate hydrolases"/>
    <property type="match status" value="2"/>
</dbReference>
<dbReference type="CDD" id="cd03215">
    <property type="entry name" value="ABC_Carb_Monos_II"/>
    <property type="match status" value="1"/>
</dbReference>
<dbReference type="InterPro" id="IPR027417">
    <property type="entry name" value="P-loop_NTPase"/>
</dbReference>
<dbReference type="SMART" id="SM00382">
    <property type="entry name" value="AAA"/>
    <property type="match status" value="2"/>
</dbReference>
<feature type="domain" description="ABC transporter" evidence="9">
    <location>
        <begin position="11"/>
        <end position="246"/>
    </location>
</feature>
<keyword evidence="4" id="KW-0677">Repeat</keyword>
<evidence type="ECO:0000256" key="8">
    <source>
        <dbReference type="ARBA" id="ARBA00023136"/>
    </source>
</evidence>
<evidence type="ECO:0000256" key="1">
    <source>
        <dbReference type="ARBA" id="ARBA00004202"/>
    </source>
</evidence>